<evidence type="ECO:0000313" key="2">
    <source>
        <dbReference type="Proteomes" id="UP000275076"/>
    </source>
</evidence>
<dbReference type="OrthoDB" id="2974389at2"/>
<reference evidence="1 2" key="1">
    <citation type="submission" date="2018-10" db="EMBL/GenBank/DDBJ databases">
        <title>Draft genome sequence of Bacillus salarius IM0101, isolated from a hypersaline soil in Inner Mongolia, China.</title>
        <authorList>
            <person name="Yamprayoonswat W."/>
            <person name="Boonvisut S."/>
            <person name="Jumpathong W."/>
            <person name="Sittihan S."/>
            <person name="Ruangsuj P."/>
            <person name="Wanthongcharoen S."/>
            <person name="Thongpramul N."/>
            <person name="Pimmason S."/>
            <person name="Yu B."/>
            <person name="Yasawong M."/>
        </authorList>
    </citation>
    <scope>NUCLEOTIDE SEQUENCE [LARGE SCALE GENOMIC DNA]</scope>
    <source>
        <strain evidence="1 2">IM0101</strain>
    </source>
</reference>
<dbReference type="EMBL" id="RBVX01000013">
    <property type="protein sequence ID" value="RSL32643.1"/>
    <property type="molecule type" value="Genomic_DNA"/>
</dbReference>
<evidence type="ECO:0000313" key="1">
    <source>
        <dbReference type="EMBL" id="RSL32643.1"/>
    </source>
</evidence>
<comment type="caution">
    <text evidence="1">The sequence shown here is derived from an EMBL/GenBank/DDBJ whole genome shotgun (WGS) entry which is preliminary data.</text>
</comment>
<keyword evidence="2" id="KW-1185">Reference proteome</keyword>
<accession>A0A428N2H7</accession>
<organism evidence="1 2">
    <name type="scientific">Salibacterium salarium</name>
    <dbReference type="NCBI Taxonomy" id="284579"/>
    <lineage>
        <taxon>Bacteria</taxon>
        <taxon>Bacillati</taxon>
        <taxon>Bacillota</taxon>
        <taxon>Bacilli</taxon>
        <taxon>Bacillales</taxon>
        <taxon>Bacillaceae</taxon>
    </lineage>
</organism>
<proteinExistence type="predicted"/>
<name>A0A428N2H7_9BACI</name>
<protein>
    <submittedName>
        <fullName evidence="1">Uncharacterized protein</fullName>
    </submittedName>
</protein>
<dbReference type="AlphaFoldDB" id="A0A428N2H7"/>
<gene>
    <name evidence="1" type="ORF">D7Z54_14425</name>
</gene>
<sequence>MTISEYSRWKQRLYEILKIEEPTRTYRLVNFMTDMEQACGIPARHDAEFEKNYPMIMDLYRKANDERTI</sequence>
<dbReference type="Proteomes" id="UP000275076">
    <property type="component" value="Unassembled WGS sequence"/>
</dbReference>
<dbReference type="RefSeq" id="WP_125556563.1">
    <property type="nucleotide sequence ID" value="NZ_RBVX01000013.1"/>
</dbReference>